<proteinExistence type="predicted"/>
<protein>
    <submittedName>
        <fullName evidence="2">Predicted protein</fullName>
    </submittedName>
</protein>
<accession>B0CZG8</accession>
<dbReference type="Proteomes" id="UP000001194">
    <property type="component" value="Unassembled WGS sequence"/>
</dbReference>
<keyword evidence="3" id="KW-1185">Reference proteome</keyword>
<dbReference type="GeneID" id="6072030"/>
<feature type="compositionally biased region" description="Basic and acidic residues" evidence="1">
    <location>
        <begin position="610"/>
        <end position="621"/>
    </location>
</feature>
<feature type="region of interest" description="Disordered" evidence="1">
    <location>
        <begin position="595"/>
        <end position="621"/>
    </location>
</feature>
<name>B0CZG8_LACBS</name>
<dbReference type="RefSeq" id="XP_001876884.1">
    <property type="nucleotide sequence ID" value="XM_001876849.1"/>
</dbReference>
<dbReference type="KEGG" id="lbc:LACBIDRAFT_292674"/>
<dbReference type="InterPro" id="IPR032675">
    <property type="entry name" value="LRR_dom_sf"/>
</dbReference>
<reference evidence="2 3" key="1">
    <citation type="journal article" date="2008" name="Nature">
        <title>The genome of Laccaria bicolor provides insights into mycorrhizal symbiosis.</title>
        <authorList>
            <person name="Martin F."/>
            <person name="Aerts A."/>
            <person name="Ahren D."/>
            <person name="Brun A."/>
            <person name="Danchin E.G.J."/>
            <person name="Duchaussoy F."/>
            <person name="Gibon J."/>
            <person name="Kohler A."/>
            <person name="Lindquist E."/>
            <person name="Pereda V."/>
            <person name="Salamov A."/>
            <person name="Shapiro H.J."/>
            <person name="Wuyts J."/>
            <person name="Blaudez D."/>
            <person name="Buee M."/>
            <person name="Brokstein P."/>
            <person name="Canbaeck B."/>
            <person name="Cohen D."/>
            <person name="Courty P.E."/>
            <person name="Coutinho P.M."/>
            <person name="Delaruelle C."/>
            <person name="Detter J.C."/>
            <person name="Deveau A."/>
            <person name="DiFazio S."/>
            <person name="Duplessis S."/>
            <person name="Fraissinet-Tachet L."/>
            <person name="Lucic E."/>
            <person name="Frey-Klett P."/>
            <person name="Fourrey C."/>
            <person name="Feussner I."/>
            <person name="Gay G."/>
            <person name="Grimwood J."/>
            <person name="Hoegger P.J."/>
            <person name="Jain P."/>
            <person name="Kilaru S."/>
            <person name="Labbe J."/>
            <person name="Lin Y.C."/>
            <person name="Legue V."/>
            <person name="Le Tacon F."/>
            <person name="Marmeisse R."/>
            <person name="Melayah D."/>
            <person name="Montanini B."/>
            <person name="Muratet M."/>
            <person name="Nehls U."/>
            <person name="Niculita-Hirzel H."/>
            <person name="Oudot-Le Secq M.P."/>
            <person name="Peter M."/>
            <person name="Quesneville H."/>
            <person name="Rajashekar B."/>
            <person name="Reich M."/>
            <person name="Rouhier N."/>
            <person name="Schmutz J."/>
            <person name="Yin T."/>
            <person name="Chalot M."/>
            <person name="Henrissat B."/>
            <person name="Kuees U."/>
            <person name="Lucas S."/>
            <person name="Van de Peer Y."/>
            <person name="Podila G.K."/>
            <person name="Polle A."/>
            <person name="Pukkila P.J."/>
            <person name="Richardson P.M."/>
            <person name="Rouze P."/>
            <person name="Sanders I.R."/>
            <person name="Stajich J.E."/>
            <person name="Tunlid A."/>
            <person name="Tuskan G."/>
            <person name="Grigoriev I.V."/>
        </authorList>
    </citation>
    <scope>NUCLEOTIDE SEQUENCE [LARGE SCALE GENOMIC DNA]</scope>
    <source>
        <strain evidence="3">S238N-H82 / ATCC MYA-4686</strain>
    </source>
</reference>
<dbReference type="OrthoDB" id="2984131at2759"/>
<dbReference type="Gene3D" id="3.80.10.10">
    <property type="entry name" value="Ribonuclease Inhibitor"/>
    <property type="match status" value="1"/>
</dbReference>
<sequence length="621" mass="70217">MATALNEDVYAHLLTFISSPADLLAVALTNSDLFRLGMPELRYRSIRTHLRNNALWRYLAENPTLASRVRELVILNEDGLLDKKEMERVFIPDLRSAVPSGGIIEDVEQSEKLLIQALRVLVNLQSFGWHRRAPLINEGQEVLPSNGLQSSTSGDAPPEVYSEDVWTALRDHTQVKKLIVINIGQRQMIPARTLSVFDSSMYTLRNLTHVELKLCYTPVNEAEVVTEDDDSDNYPPRINTDRLQAFLHSCSDLEFLSLEIFDRLYYVGYGRRLFTDISPILVGITWPRLTCLQLGDVVVDKPIITRFLNRHPTLRTIAAVLSLSVYERRQNFELDMTGLKKDALPNLTHLAVHPDMARPILCGVPDHSTIRELATVEPRDWDADFDTCQGELSLANGDENIRLESAPSLREMKNLKSLSVWNITKVDQLKALAKLTPNLESLSIPQDLITSIYENPTPHTSWLPFLANWPRLTTIKGICLWPQDGAKHLEIEPELSKEILKACPNMKEIPWIYGAVVKFTEGGKQHPKFVCILWPKNGRHARLHLKFQYISNDAEDFGNYNVILPEFVFGVCHIQPLRHVPSHIERPYYALVPPTGGPKGNGKTELGGEEEAKLRDAASLA</sequence>
<evidence type="ECO:0000313" key="3">
    <source>
        <dbReference type="Proteomes" id="UP000001194"/>
    </source>
</evidence>
<dbReference type="AlphaFoldDB" id="B0CZG8"/>
<gene>
    <name evidence="2" type="ORF">LACBIDRAFT_292674</name>
</gene>
<dbReference type="HOGENOM" id="CLU_474904_0_0_1"/>
<evidence type="ECO:0000256" key="1">
    <source>
        <dbReference type="SAM" id="MobiDB-lite"/>
    </source>
</evidence>
<dbReference type="InParanoid" id="B0CZG8"/>
<organism evidence="3">
    <name type="scientific">Laccaria bicolor (strain S238N-H82 / ATCC MYA-4686)</name>
    <name type="common">Bicoloured deceiver</name>
    <name type="synonym">Laccaria laccata var. bicolor</name>
    <dbReference type="NCBI Taxonomy" id="486041"/>
    <lineage>
        <taxon>Eukaryota</taxon>
        <taxon>Fungi</taxon>
        <taxon>Dikarya</taxon>
        <taxon>Basidiomycota</taxon>
        <taxon>Agaricomycotina</taxon>
        <taxon>Agaricomycetes</taxon>
        <taxon>Agaricomycetidae</taxon>
        <taxon>Agaricales</taxon>
        <taxon>Agaricineae</taxon>
        <taxon>Hydnangiaceae</taxon>
        <taxon>Laccaria</taxon>
    </lineage>
</organism>
<evidence type="ECO:0000313" key="2">
    <source>
        <dbReference type="EMBL" id="EDR12620.1"/>
    </source>
</evidence>
<dbReference type="EMBL" id="DS547094">
    <property type="protein sequence ID" value="EDR12620.1"/>
    <property type="molecule type" value="Genomic_DNA"/>
</dbReference>